<evidence type="ECO:0000313" key="3">
    <source>
        <dbReference type="Proteomes" id="UP000216478"/>
    </source>
</evidence>
<evidence type="ECO:0000256" key="1">
    <source>
        <dbReference type="SAM" id="Phobius"/>
    </source>
</evidence>
<comment type="caution">
    <text evidence="2">The sequence shown here is derived from an EMBL/GenBank/DDBJ whole genome shotgun (WGS) entry which is preliminary data.</text>
</comment>
<keyword evidence="1" id="KW-0472">Membrane</keyword>
<reference evidence="2 3" key="1">
    <citation type="submission" date="2017-07" db="EMBL/GenBank/DDBJ databases">
        <title>Phylogenetic study on the rhizospheric bacterium Ochrobactrum sp. A44.</title>
        <authorList>
            <person name="Krzyzanowska D.M."/>
            <person name="Ossowicki A."/>
            <person name="Rajewska M."/>
            <person name="Maciag T."/>
            <person name="Kaczynski Z."/>
            <person name="Czerwicka M."/>
            <person name="Jafra S."/>
        </authorList>
    </citation>
    <scope>NUCLEOTIDE SEQUENCE [LARGE SCALE GENOMIC DNA]</scope>
    <source>
        <strain evidence="2 3">OgA9a</strain>
    </source>
</reference>
<evidence type="ECO:0000313" key="2">
    <source>
        <dbReference type="EMBL" id="OYR13310.1"/>
    </source>
</evidence>
<keyword evidence="1" id="KW-0812">Transmembrane</keyword>
<name>A0A256FEY7_9HYPH</name>
<dbReference type="AlphaFoldDB" id="A0A256FEY7"/>
<organism evidence="2 3">
    <name type="scientific">Brucella grignonensis</name>
    <dbReference type="NCBI Taxonomy" id="94627"/>
    <lineage>
        <taxon>Bacteria</taxon>
        <taxon>Pseudomonadati</taxon>
        <taxon>Pseudomonadota</taxon>
        <taxon>Alphaproteobacteria</taxon>
        <taxon>Hyphomicrobiales</taxon>
        <taxon>Brucellaceae</taxon>
        <taxon>Brucella/Ochrobactrum group</taxon>
        <taxon>Brucella</taxon>
    </lineage>
</organism>
<gene>
    <name evidence="2" type="ORF">CEV33_1035</name>
</gene>
<dbReference type="Proteomes" id="UP000216478">
    <property type="component" value="Unassembled WGS sequence"/>
</dbReference>
<dbReference type="EMBL" id="NNRL01000158">
    <property type="protein sequence ID" value="OYR13310.1"/>
    <property type="molecule type" value="Genomic_DNA"/>
</dbReference>
<feature type="transmembrane region" description="Helical" evidence="1">
    <location>
        <begin position="16"/>
        <end position="38"/>
    </location>
</feature>
<proteinExistence type="predicted"/>
<keyword evidence="1" id="KW-1133">Transmembrane helix</keyword>
<sequence length="39" mass="3985">MSNAVGKIKHIAGSPMSFAIIFSAMIGLNIGIAIVRIAA</sequence>
<keyword evidence="3" id="KW-1185">Reference proteome</keyword>
<accession>A0A256FEY7</accession>
<protein>
    <submittedName>
        <fullName evidence="2">Putative membrane protein</fullName>
    </submittedName>
</protein>